<keyword evidence="5 6" id="KW-0472">Membrane</keyword>
<reference evidence="7 8" key="1">
    <citation type="submission" date="2017-08" db="EMBL/GenBank/DDBJ databases">
        <title>Draft genome sequences of 64 type strains of genus Staph aureus.</title>
        <authorList>
            <person name="Cole K."/>
            <person name="Golubchik T."/>
            <person name="Russell J."/>
            <person name="Foster D."/>
            <person name="Llewelyn M."/>
            <person name="Wilson D."/>
            <person name="Crook D."/>
            <person name="Paul J."/>
        </authorList>
    </citation>
    <scope>NUCLEOTIDE SEQUENCE [LARGE SCALE GENOMIC DNA]</scope>
    <source>
        <strain evidence="7 8">DSM 29875</strain>
    </source>
</reference>
<dbReference type="GO" id="GO:0005886">
    <property type="term" value="C:plasma membrane"/>
    <property type="evidence" value="ECO:0007669"/>
    <property type="project" value="UniProtKB-SubCell"/>
</dbReference>
<dbReference type="OrthoDB" id="9780109at2"/>
<feature type="transmembrane region" description="Helical" evidence="6">
    <location>
        <begin position="7"/>
        <end position="38"/>
    </location>
</feature>
<feature type="transmembrane region" description="Helical" evidence="6">
    <location>
        <begin position="109"/>
        <end position="128"/>
    </location>
</feature>
<feature type="transmembrane region" description="Helical" evidence="6">
    <location>
        <begin position="223"/>
        <end position="241"/>
    </location>
</feature>
<name>A0A2K4FE40_9STAP</name>
<evidence type="ECO:0000256" key="2">
    <source>
        <dbReference type="ARBA" id="ARBA00009142"/>
    </source>
</evidence>
<dbReference type="GeneID" id="98297124"/>
<evidence type="ECO:0000256" key="6">
    <source>
        <dbReference type="RuleBase" id="RU363041"/>
    </source>
</evidence>
<comment type="similarity">
    <text evidence="2 6">Belongs to the 4-toluene sulfonate uptake permease (TSUP) (TC 2.A.102) family.</text>
</comment>
<evidence type="ECO:0000256" key="1">
    <source>
        <dbReference type="ARBA" id="ARBA00004141"/>
    </source>
</evidence>
<feature type="transmembrane region" description="Helical" evidence="6">
    <location>
        <begin position="197"/>
        <end position="217"/>
    </location>
</feature>
<organism evidence="7 8">
    <name type="scientific">Staphylococcus argensis</name>
    <dbReference type="NCBI Taxonomy" id="1607738"/>
    <lineage>
        <taxon>Bacteria</taxon>
        <taxon>Bacillati</taxon>
        <taxon>Bacillota</taxon>
        <taxon>Bacilli</taxon>
        <taxon>Bacillales</taxon>
        <taxon>Staphylococcaceae</taxon>
        <taxon>Staphylococcus</taxon>
    </lineage>
</organism>
<dbReference type="RefSeq" id="WP_103370923.1">
    <property type="nucleotide sequence ID" value="NZ_CBCRVO010000001.1"/>
</dbReference>
<feature type="transmembrane region" description="Helical" evidence="6">
    <location>
        <begin position="83"/>
        <end position="103"/>
    </location>
</feature>
<dbReference type="Pfam" id="PF01925">
    <property type="entry name" value="TauE"/>
    <property type="match status" value="1"/>
</dbReference>
<dbReference type="Proteomes" id="UP000242712">
    <property type="component" value="Unassembled WGS sequence"/>
</dbReference>
<dbReference type="EMBL" id="PPPX01000001">
    <property type="protein sequence ID" value="POA09557.1"/>
    <property type="molecule type" value="Genomic_DNA"/>
</dbReference>
<feature type="transmembrane region" description="Helical" evidence="6">
    <location>
        <begin position="253"/>
        <end position="270"/>
    </location>
</feature>
<keyword evidence="6" id="KW-1003">Cell membrane</keyword>
<dbReference type="PANTHER" id="PTHR43701">
    <property type="entry name" value="MEMBRANE TRANSPORTER PROTEIN MJ0441-RELATED"/>
    <property type="match status" value="1"/>
</dbReference>
<dbReference type="InterPro" id="IPR051598">
    <property type="entry name" value="TSUP/Inactive_protease-like"/>
</dbReference>
<evidence type="ECO:0000256" key="5">
    <source>
        <dbReference type="ARBA" id="ARBA00023136"/>
    </source>
</evidence>
<accession>A0A2K4FE40</accession>
<dbReference type="PANTHER" id="PTHR43701:SF2">
    <property type="entry name" value="MEMBRANE TRANSPORTER PROTEIN YJNA-RELATED"/>
    <property type="match status" value="1"/>
</dbReference>
<sequence length="274" mass="29724">MLTIICLILIGALSAILGSLVGIGGGLIIVPTLIYLGVEHDLLHGITPQIAIGTSSVILIVTGLSSTFGYMKSKQVDFKNGSIFLFGLLPGSLIGSVLSRFLTLNSFDLYFGIFLILVAVLLIIRNKIKPIQLFNKEKYRRSYTDNEGVTYHYNVPPIFAFVATLFIGILTGLFGIGGGALMTPLMLIVFRFPPHLAVGTSMLMIFFSSLMSSLGHMVQGHVAWGYSLVLIISSIIGAQIGVRINRTIKSDTVVLLLRTVLLIMGVYLIIKSFL</sequence>
<evidence type="ECO:0000313" key="7">
    <source>
        <dbReference type="EMBL" id="POA09557.1"/>
    </source>
</evidence>
<evidence type="ECO:0000256" key="4">
    <source>
        <dbReference type="ARBA" id="ARBA00022989"/>
    </source>
</evidence>
<feature type="transmembrane region" description="Helical" evidence="6">
    <location>
        <begin position="50"/>
        <end position="71"/>
    </location>
</feature>
<dbReference type="AlphaFoldDB" id="A0A2K4FE40"/>
<keyword evidence="8" id="KW-1185">Reference proteome</keyword>
<proteinExistence type="inferred from homology"/>
<dbReference type="InterPro" id="IPR002781">
    <property type="entry name" value="TM_pro_TauE-like"/>
</dbReference>
<keyword evidence="3 6" id="KW-0812">Transmembrane</keyword>
<comment type="subcellular location">
    <subcellularLocation>
        <location evidence="6">Cell membrane</location>
        <topology evidence="6">Multi-pass membrane protein</topology>
    </subcellularLocation>
    <subcellularLocation>
        <location evidence="1">Membrane</location>
        <topology evidence="1">Multi-pass membrane protein</topology>
    </subcellularLocation>
</comment>
<protein>
    <recommendedName>
        <fullName evidence="6">Probable membrane transporter protein</fullName>
    </recommendedName>
</protein>
<evidence type="ECO:0000313" key="8">
    <source>
        <dbReference type="Proteomes" id="UP000242712"/>
    </source>
</evidence>
<evidence type="ECO:0000256" key="3">
    <source>
        <dbReference type="ARBA" id="ARBA00022692"/>
    </source>
</evidence>
<comment type="caution">
    <text evidence="7">The sequence shown here is derived from an EMBL/GenBank/DDBJ whole genome shotgun (WGS) entry which is preliminary data.</text>
</comment>
<keyword evidence="4 6" id="KW-1133">Transmembrane helix</keyword>
<gene>
    <name evidence="7" type="ORF">CD039_02085</name>
</gene>